<organism evidence="1 2">
    <name type="scientific">Adhaeribacter arboris</name>
    <dbReference type="NCBI Taxonomy" id="2072846"/>
    <lineage>
        <taxon>Bacteria</taxon>
        <taxon>Pseudomonadati</taxon>
        <taxon>Bacteroidota</taxon>
        <taxon>Cytophagia</taxon>
        <taxon>Cytophagales</taxon>
        <taxon>Hymenobacteraceae</taxon>
        <taxon>Adhaeribacter</taxon>
    </lineage>
</organism>
<keyword evidence="2" id="KW-1185">Reference proteome</keyword>
<gene>
    <name evidence="1" type="ORF">AHMF7605_16435</name>
</gene>
<comment type="caution">
    <text evidence="1">The sequence shown here is derived from an EMBL/GenBank/DDBJ whole genome shotgun (WGS) entry which is preliminary data.</text>
</comment>
<dbReference type="EMBL" id="PYFT01000001">
    <property type="protein sequence ID" value="PSR54977.1"/>
    <property type="molecule type" value="Genomic_DNA"/>
</dbReference>
<reference evidence="1 2" key="1">
    <citation type="submission" date="2018-03" db="EMBL/GenBank/DDBJ databases">
        <title>Adhaeribacter sp. HMF7605 Genome sequencing and assembly.</title>
        <authorList>
            <person name="Kang H."/>
            <person name="Kang J."/>
            <person name="Cha I."/>
            <person name="Kim H."/>
            <person name="Joh K."/>
        </authorList>
    </citation>
    <scope>NUCLEOTIDE SEQUENCE [LARGE SCALE GENOMIC DNA]</scope>
    <source>
        <strain evidence="1 2">HMF7605</strain>
    </source>
</reference>
<proteinExistence type="predicted"/>
<dbReference type="AlphaFoldDB" id="A0A2T2YHJ1"/>
<evidence type="ECO:0000313" key="1">
    <source>
        <dbReference type="EMBL" id="PSR54977.1"/>
    </source>
</evidence>
<accession>A0A2T2YHJ1</accession>
<evidence type="ECO:0000313" key="2">
    <source>
        <dbReference type="Proteomes" id="UP000240357"/>
    </source>
</evidence>
<protein>
    <submittedName>
        <fullName evidence="1">Uncharacterized protein</fullName>
    </submittedName>
</protein>
<sequence>MKIPAGTKPLVCRVAETPCIFPEPAAWLAIAVRQEVPPQPPIRKAPPKADLIPAANLLNTSRIRPGVSPVFLKLRQAMDGTASTSPDCGHS</sequence>
<dbReference type="Proteomes" id="UP000240357">
    <property type="component" value="Unassembled WGS sequence"/>
</dbReference>
<name>A0A2T2YHJ1_9BACT</name>